<organism evidence="1 2">
    <name type="scientific">Allacma fusca</name>
    <dbReference type="NCBI Taxonomy" id="39272"/>
    <lineage>
        <taxon>Eukaryota</taxon>
        <taxon>Metazoa</taxon>
        <taxon>Ecdysozoa</taxon>
        <taxon>Arthropoda</taxon>
        <taxon>Hexapoda</taxon>
        <taxon>Collembola</taxon>
        <taxon>Symphypleona</taxon>
        <taxon>Sminthuridae</taxon>
        <taxon>Allacma</taxon>
    </lineage>
</organism>
<proteinExistence type="predicted"/>
<dbReference type="Proteomes" id="UP000708208">
    <property type="component" value="Unassembled WGS sequence"/>
</dbReference>
<name>A0A8J2KHM1_9HEXA</name>
<comment type="caution">
    <text evidence="1">The sequence shown here is derived from an EMBL/GenBank/DDBJ whole genome shotgun (WGS) entry which is preliminary data.</text>
</comment>
<dbReference type="AlphaFoldDB" id="A0A8J2KHM1"/>
<sequence length="208" mass="23880">FPEIDLEKQDSSWSDFEDADIIYEAVIDGSESQAGDMQELNSILKVQDKLQFGHSIEKHSEPNKGDKFMKQNQNIKQLSTFENYESQIQAFKACLKKIKNKKEILKSIRGMDFEVHVDASQLELATPLRMYEITRKEGKPKILPDPFMVKFITLILGYRHQAATLGMKRFFHVHTIIPRAVRPPDLLEGVPYHINIRSRASAEHIVAG</sequence>
<evidence type="ECO:0000313" key="2">
    <source>
        <dbReference type="Proteomes" id="UP000708208"/>
    </source>
</evidence>
<feature type="non-terminal residue" evidence="1">
    <location>
        <position position="1"/>
    </location>
</feature>
<accession>A0A8J2KHM1</accession>
<gene>
    <name evidence="1" type="ORF">AFUS01_LOCUS25476</name>
</gene>
<dbReference type="EMBL" id="CAJVCH010329413">
    <property type="protein sequence ID" value="CAG7786930.1"/>
    <property type="molecule type" value="Genomic_DNA"/>
</dbReference>
<protein>
    <submittedName>
        <fullName evidence="1">Uncharacterized protein</fullName>
    </submittedName>
</protein>
<evidence type="ECO:0000313" key="1">
    <source>
        <dbReference type="EMBL" id="CAG7786930.1"/>
    </source>
</evidence>
<keyword evidence="2" id="KW-1185">Reference proteome</keyword>
<reference evidence="1" key="1">
    <citation type="submission" date="2021-06" db="EMBL/GenBank/DDBJ databases">
        <authorList>
            <person name="Hodson N. C."/>
            <person name="Mongue J. A."/>
            <person name="Jaron S. K."/>
        </authorList>
    </citation>
    <scope>NUCLEOTIDE SEQUENCE</scope>
</reference>